<reference evidence="1" key="1">
    <citation type="submission" date="2022-03" db="EMBL/GenBank/DDBJ databases">
        <authorList>
            <person name="Alioto T."/>
            <person name="Alioto T."/>
            <person name="Gomez Garrido J."/>
        </authorList>
    </citation>
    <scope>NUCLEOTIDE SEQUENCE</scope>
</reference>
<proteinExistence type="predicted"/>
<keyword evidence="2" id="KW-1185">Reference proteome</keyword>
<gene>
    <name evidence="1" type="ORF">PECUL_23A061373</name>
</gene>
<dbReference type="EMBL" id="OW240913">
    <property type="protein sequence ID" value="CAH2249136.1"/>
    <property type="molecule type" value="Genomic_DNA"/>
</dbReference>
<evidence type="ECO:0000313" key="2">
    <source>
        <dbReference type="Proteomes" id="UP001295444"/>
    </source>
</evidence>
<name>A0AAD1RFI1_PELCU</name>
<dbReference type="AlphaFoldDB" id="A0AAD1RFI1"/>
<dbReference type="Proteomes" id="UP001295444">
    <property type="component" value="Chromosome 02"/>
</dbReference>
<evidence type="ECO:0000313" key="1">
    <source>
        <dbReference type="EMBL" id="CAH2249136.1"/>
    </source>
</evidence>
<protein>
    <submittedName>
        <fullName evidence="1">Uncharacterized protein</fullName>
    </submittedName>
</protein>
<accession>A0AAD1RFI1</accession>
<sequence>MFPPGLMPQHCAHFEDRDIVRLGHLYPNGKLLQYTKIPNPESLTTYDYFRYLQLRSFAAMDTVRTAATSTLTGFERDTLRSLARKSQISNLYIALTTHHTQVALPYIAAWEDDLGPWA</sequence>
<organism evidence="1 2">
    <name type="scientific">Pelobates cultripes</name>
    <name type="common">Western spadefoot toad</name>
    <dbReference type="NCBI Taxonomy" id="61616"/>
    <lineage>
        <taxon>Eukaryota</taxon>
        <taxon>Metazoa</taxon>
        <taxon>Chordata</taxon>
        <taxon>Craniata</taxon>
        <taxon>Vertebrata</taxon>
        <taxon>Euteleostomi</taxon>
        <taxon>Amphibia</taxon>
        <taxon>Batrachia</taxon>
        <taxon>Anura</taxon>
        <taxon>Pelobatoidea</taxon>
        <taxon>Pelobatidae</taxon>
        <taxon>Pelobates</taxon>
    </lineage>
</organism>